<reference evidence="1 2" key="2">
    <citation type="submission" date="2018-11" db="EMBL/GenBank/DDBJ databases">
        <authorList>
            <consortium name="Pathogen Informatics"/>
        </authorList>
    </citation>
    <scope>NUCLEOTIDE SEQUENCE [LARGE SCALE GENOMIC DNA]</scope>
</reference>
<dbReference type="EMBL" id="UYSL01019954">
    <property type="protein sequence ID" value="VDL71617.1"/>
    <property type="molecule type" value="Genomic_DNA"/>
</dbReference>
<dbReference type="InterPro" id="IPR029063">
    <property type="entry name" value="SAM-dependent_MTases_sf"/>
</dbReference>
<dbReference type="Gene3D" id="3.40.50.150">
    <property type="entry name" value="Vaccinia Virus protein VP39"/>
    <property type="match status" value="1"/>
</dbReference>
<evidence type="ECO:0000313" key="1">
    <source>
        <dbReference type="EMBL" id="VDL71617.1"/>
    </source>
</evidence>
<evidence type="ECO:0000313" key="3">
    <source>
        <dbReference type="WBParaSite" id="NBR_0000802701-mRNA-1"/>
    </source>
</evidence>
<gene>
    <name evidence="1" type="ORF">NBR_LOCUS8028</name>
</gene>
<organism evidence="3">
    <name type="scientific">Nippostrongylus brasiliensis</name>
    <name type="common">Rat hookworm</name>
    <dbReference type="NCBI Taxonomy" id="27835"/>
    <lineage>
        <taxon>Eukaryota</taxon>
        <taxon>Metazoa</taxon>
        <taxon>Ecdysozoa</taxon>
        <taxon>Nematoda</taxon>
        <taxon>Chromadorea</taxon>
        <taxon>Rhabditida</taxon>
        <taxon>Rhabditina</taxon>
        <taxon>Rhabditomorpha</taxon>
        <taxon>Strongyloidea</taxon>
        <taxon>Heligmosomidae</taxon>
        <taxon>Nippostrongylus</taxon>
    </lineage>
</organism>
<dbReference type="AlphaFoldDB" id="A0A0N4XY86"/>
<sequence length="121" mass="13803">MHISGAVKMDRQAKANVLVIGLGAGYFNAYLHSVFPKFNVTGVDIEPEMVRIALKWYGLVLDDRQHVYTMDGVDYLKQAASEVPIFLSKDVVRSMYEVLQEGGNHRSLSNWFNFHVIQVHY</sequence>
<dbReference type="OMA" id="VDIEPEM"/>
<dbReference type="CDD" id="cd02440">
    <property type="entry name" value="AdoMet_MTases"/>
    <property type="match status" value="1"/>
</dbReference>
<dbReference type="SUPFAM" id="SSF53335">
    <property type="entry name" value="S-adenosyl-L-methionine-dependent methyltransferases"/>
    <property type="match status" value="1"/>
</dbReference>
<proteinExistence type="predicted"/>
<keyword evidence="2" id="KW-1185">Reference proteome</keyword>
<accession>A0A0N4XY86</accession>
<evidence type="ECO:0000313" key="2">
    <source>
        <dbReference type="Proteomes" id="UP000271162"/>
    </source>
</evidence>
<dbReference type="WBParaSite" id="NBR_0000802701-mRNA-1">
    <property type="protein sequence ID" value="NBR_0000802701-mRNA-1"/>
    <property type="gene ID" value="NBR_0000802701"/>
</dbReference>
<dbReference type="Proteomes" id="UP000271162">
    <property type="component" value="Unassembled WGS sequence"/>
</dbReference>
<protein>
    <submittedName>
        <fullName evidence="3">Methyltranfer_dom domain-containing protein</fullName>
    </submittedName>
</protein>
<reference evidence="3" key="1">
    <citation type="submission" date="2017-02" db="UniProtKB">
        <authorList>
            <consortium name="WormBaseParasite"/>
        </authorList>
    </citation>
    <scope>IDENTIFICATION</scope>
</reference>
<name>A0A0N4XY86_NIPBR</name>